<dbReference type="EMBL" id="JAPEUY010000007">
    <property type="protein sequence ID" value="KAJ4371597.1"/>
    <property type="molecule type" value="Genomic_DNA"/>
</dbReference>
<proteinExistence type="predicted"/>
<feature type="region of interest" description="Disordered" evidence="1">
    <location>
        <begin position="77"/>
        <end position="99"/>
    </location>
</feature>
<comment type="caution">
    <text evidence="2">The sequence shown here is derived from an EMBL/GenBank/DDBJ whole genome shotgun (WGS) entry which is preliminary data.</text>
</comment>
<organism evidence="2 3">
    <name type="scientific">Neocucurbitaria cava</name>
    <dbReference type="NCBI Taxonomy" id="798079"/>
    <lineage>
        <taxon>Eukaryota</taxon>
        <taxon>Fungi</taxon>
        <taxon>Dikarya</taxon>
        <taxon>Ascomycota</taxon>
        <taxon>Pezizomycotina</taxon>
        <taxon>Dothideomycetes</taxon>
        <taxon>Pleosporomycetidae</taxon>
        <taxon>Pleosporales</taxon>
        <taxon>Pleosporineae</taxon>
        <taxon>Cucurbitariaceae</taxon>
        <taxon>Neocucurbitaria</taxon>
    </lineage>
</organism>
<dbReference type="AlphaFoldDB" id="A0A9W9CNI9"/>
<evidence type="ECO:0008006" key="4">
    <source>
        <dbReference type="Google" id="ProtNLM"/>
    </source>
</evidence>
<feature type="region of interest" description="Disordered" evidence="1">
    <location>
        <begin position="1"/>
        <end position="39"/>
    </location>
</feature>
<accession>A0A9W9CNI9</accession>
<evidence type="ECO:0000256" key="1">
    <source>
        <dbReference type="SAM" id="MobiDB-lite"/>
    </source>
</evidence>
<dbReference type="Proteomes" id="UP001140560">
    <property type="component" value="Unassembled WGS sequence"/>
</dbReference>
<evidence type="ECO:0000313" key="2">
    <source>
        <dbReference type="EMBL" id="KAJ4371597.1"/>
    </source>
</evidence>
<reference evidence="2" key="1">
    <citation type="submission" date="2022-10" db="EMBL/GenBank/DDBJ databases">
        <title>Tapping the CABI collections for fungal endophytes: first genome assemblies for Collariella, Neodidymelliopsis, Ascochyta clinopodiicola, Didymella pomorum, Didymosphaeria variabile, Neocosmospora piperis and Neocucurbitaria cava.</title>
        <authorList>
            <person name="Hill R."/>
        </authorList>
    </citation>
    <scope>NUCLEOTIDE SEQUENCE</scope>
    <source>
        <strain evidence="2">IMI 356814</strain>
    </source>
</reference>
<dbReference type="Gene3D" id="2.60.120.330">
    <property type="entry name" value="B-lactam Antibiotic, Isopenicillin N Synthase, Chain"/>
    <property type="match status" value="1"/>
</dbReference>
<feature type="compositionally biased region" description="Basic and acidic residues" evidence="1">
    <location>
        <begin position="1"/>
        <end position="23"/>
    </location>
</feature>
<name>A0A9W9CNI9_9PLEO</name>
<dbReference type="InterPro" id="IPR027443">
    <property type="entry name" value="IPNS-like_sf"/>
</dbReference>
<dbReference type="OrthoDB" id="288590at2759"/>
<feature type="region of interest" description="Disordered" evidence="1">
    <location>
        <begin position="171"/>
        <end position="194"/>
    </location>
</feature>
<gene>
    <name evidence="2" type="ORF">N0V83_004817</name>
</gene>
<protein>
    <recommendedName>
        <fullName evidence="4">Clavaminate synthase-like protein</fullName>
    </recommendedName>
</protein>
<keyword evidence="3" id="KW-1185">Reference proteome</keyword>
<evidence type="ECO:0000313" key="3">
    <source>
        <dbReference type="Proteomes" id="UP001140560"/>
    </source>
</evidence>
<sequence length="194" mass="21402">MSRDMQEAIDWYREWDESEKQEPENDGGPLPGAVKTLQGKNLWPERPEKLKNVYQAYIERVKKVGEALVHAMGVALDLGPPQANSDTNASSSDHEDEEDEEIFLRNCADSFWVMRMIGYPLSHLPFPPLPSSTTEADISQFSCGAHTDYGCVTLLLTDSTPSSLQVQLTDPTTNTTTWLNADPLPGPSSSTSAT</sequence>
<dbReference type="SUPFAM" id="SSF51197">
    <property type="entry name" value="Clavaminate synthase-like"/>
    <property type="match status" value="1"/>
</dbReference>